<keyword evidence="5" id="KW-1185">Reference proteome</keyword>
<evidence type="ECO:0000313" key="4">
    <source>
        <dbReference type="EMBL" id="CCG81904.1"/>
    </source>
</evidence>
<dbReference type="Proteomes" id="UP000013776">
    <property type="component" value="Unassembled WGS sequence"/>
</dbReference>
<comment type="similarity">
    <text evidence="1">Belongs to the SGT1 family.</text>
</comment>
<dbReference type="Gene3D" id="1.25.40.10">
    <property type="entry name" value="Tetratricopeptide repeat domain"/>
    <property type="match status" value="1"/>
</dbReference>
<dbReference type="OrthoDB" id="1898560at2759"/>
<dbReference type="InterPro" id="IPR007052">
    <property type="entry name" value="CS_dom"/>
</dbReference>
<dbReference type="AlphaFoldDB" id="R4X8H1"/>
<evidence type="ECO:0000259" key="2">
    <source>
        <dbReference type="PROSITE" id="PS51048"/>
    </source>
</evidence>
<dbReference type="Pfam" id="PF04969">
    <property type="entry name" value="CS"/>
    <property type="match status" value="1"/>
</dbReference>
<proteinExistence type="inferred from homology"/>
<name>R4X8H1_TAPDE</name>
<dbReference type="eggNOG" id="KOG1309">
    <property type="taxonomic scope" value="Eukaryota"/>
</dbReference>
<dbReference type="InterPro" id="IPR008978">
    <property type="entry name" value="HSP20-like_chaperone"/>
</dbReference>
<evidence type="ECO:0000259" key="3">
    <source>
        <dbReference type="PROSITE" id="PS51203"/>
    </source>
</evidence>
<dbReference type="InterPro" id="IPR044563">
    <property type="entry name" value="Sgt1-like"/>
</dbReference>
<dbReference type="SUPFAM" id="SSF48452">
    <property type="entry name" value="TPR-like"/>
    <property type="match status" value="1"/>
</dbReference>
<dbReference type="PANTHER" id="PTHR45862">
    <property type="entry name" value="PROTEIN SGT1 HOMOLOG"/>
    <property type="match status" value="1"/>
</dbReference>
<dbReference type="GO" id="GO:0051087">
    <property type="term" value="F:protein-folding chaperone binding"/>
    <property type="evidence" value="ECO:0007669"/>
    <property type="project" value="InterPro"/>
</dbReference>
<dbReference type="STRING" id="1097556.R4X8H1"/>
<dbReference type="PROSITE" id="PS51203">
    <property type="entry name" value="CS"/>
    <property type="match status" value="1"/>
</dbReference>
<sequence length="361" mass="40375">MEAAGAAKTYMSLSDYPNAVRSYSKAILEYPNAPTYYVDRAIAHHKMKNYLSALADSEKAILLALDRGSKSIRATAQFRRSISLYCLGRYHDALYCLQIAKRDECHEKAIDIWLAKAKSATEGALRPTHGISEIPKTEFDIPAKNAVKIAADEGLLDCDESNENISTVPEKPGIRHDWYETGDRVIITLYARGLAKDDCNICFEPRQISVTLLRLQEREPCIEVFAPLSGDILPEESFFKLMATKIEISARKVHPGKWSKLLDNAGESSAGLQTTQLHRKDRNWDSFADYTDEEPVSDGDAALTNLFQTLYKDADEDTRKAMIKSYTESGGTSLSTDWNSVKQKKVEIQPPDGMQACQYGK</sequence>
<dbReference type="InterPro" id="IPR011990">
    <property type="entry name" value="TPR-like_helical_dom_sf"/>
</dbReference>
<dbReference type="InterPro" id="IPR007699">
    <property type="entry name" value="SGS_dom"/>
</dbReference>
<feature type="domain" description="CS" evidence="3">
    <location>
        <begin position="171"/>
        <end position="262"/>
    </location>
</feature>
<dbReference type="Pfam" id="PF05002">
    <property type="entry name" value="SGS"/>
    <property type="match status" value="1"/>
</dbReference>
<feature type="domain" description="SGS" evidence="2">
    <location>
        <begin position="273"/>
        <end position="361"/>
    </location>
</feature>
<accession>R4X8H1</accession>
<comment type="caution">
    <text evidence="4">The sequence shown here is derived from an EMBL/GenBank/DDBJ whole genome shotgun (WGS) entry which is preliminary data.</text>
</comment>
<dbReference type="Gene3D" id="2.60.40.790">
    <property type="match status" value="1"/>
</dbReference>
<reference evidence="4 5" key="1">
    <citation type="journal article" date="2013" name="MBio">
        <title>Genome sequencing of the plant pathogen Taphrina deformans, the causal agent of peach leaf curl.</title>
        <authorList>
            <person name="Cisse O.H."/>
            <person name="Almeida J.M.G.C.F."/>
            <person name="Fonseca A."/>
            <person name="Kumar A.A."/>
            <person name="Salojaervi J."/>
            <person name="Overmyer K."/>
            <person name="Hauser P.M."/>
            <person name="Pagni M."/>
        </authorList>
    </citation>
    <scope>NUCLEOTIDE SEQUENCE [LARGE SCALE GENOMIC DNA]</scope>
    <source>
        <strain evidence="5">PYCC 5710 / ATCC 11124 / CBS 356.35 / IMI 108563 / JCM 9778 / NBRC 8474</strain>
    </source>
</reference>
<gene>
    <name evidence="4" type="ORF">TAPDE_001787</name>
</gene>
<dbReference type="EMBL" id="CAHR02000062">
    <property type="protein sequence ID" value="CCG81904.1"/>
    <property type="molecule type" value="Genomic_DNA"/>
</dbReference>
<dbReference type="CDD" id="cd06466">
    <property type="entry name" value="p23_CS_SGT1_like"/>
    <property type="match status" value="1"/>
</dbReference>
<evidence type="ECO:0000256" key="1">
    <source>
        <dbReference type="ARBA" id="ARBA00008509"/>
    </source>
</evidence>
<organism evidence="4 5">
    <name type="scientific">Taphrina deformans (strain PYCC 5710 / ATCC 11124 / CBS 356.35 / IMI 108563 / JCM 9778 / NBRC 8474)</name>
    <name type="common">Peach leaf curl fungus</name>
    <name type="synonym">Lalaria deformans</name>
    <dbReference type="NCBI Taxonomy" id="1097556"/>
    <lineage>
        <taxon>Eukaryota</taxon>
        <taxon>Fungi</taxon>
        <taxon>Dikarya</taxon>
        <taxon>Ascomycota</taxon>
        <taxon>Taphrinomycotina</taxon>
        <taxon>Taphrinomycetes</taxon>
        <taxon>Taphrinales</taxon>
        <taxon>Taphrinaceae</taxon>
        <taxon>Taphrina</taxon>
    </lineage>
</organism>
<protein>
    <submittedName>
        <fullName evidence="4">SGT1-like protein Git7</fullName>
    </submittedName>
</protein>
<dbReference type="SUPFAM" id="SSF49764">
    <property type="entry name" value="HSP20-like chaperones"/>
    <property type="match status" value="1"/>
</dbReference>
<dbReference type="PROSITE" id="PS51048">
    <property type="entry name" value="SGS"/>
    <property type="match status" value="1"/>
</dbReference>
<evidence type="ECO:0000313" key="5">
    <source>
        <dbReference type="Proteomes" id="UP000013776"/>
    </source>
</evidence>
<dbReference type="VEuPathDB" id="FungiDB:TAPDE_001787"/>